<feature type="compositionally biased region" description="Polar residues" evidence="1">
    <location>
        <begin position="10"/>
        <end position="26"/>
    </location>
</feature>
<feature type="transmembrane region" description="Helical" evidence="2">
    <location>
        <begin position="41"/>
        <end position="63"/>
    </location>
</feature>
<keyword evidence="2" id="KW-0472">Membrane</keyword>
<evidence type="ECO:0000313" key="3">
    <source>
        <dbReference type="EMBL" id="KAH8703168.1"/>
    </source>
</evidence>
<protein>
    <submittedName>
        <fullName evidence="3">Uncharacterized protein</fullName>
    </submittedName>
</protein>
<accession>A0AAD4L2T3</accession>
<name>A0AAD4L2T3_9EURO</name>
<evidence type="ECO:0000256" key="2">
    <source>
        <dbReference type="SAM" id="Phobius"/>
    </source>
</evidence>
<feature type="transmembrane region" description="Helical" evidence="2">
    <location>
        <begin position="83"/>
        <end position="102"/>
    </location>
</feature>
<dbReference type="AlphaFoldDB" id="A0AAD4L2T3"/>
<feature type="transmembrane region" description="Helical" evidence="2">
    <location>
        <begin position="478"/>
        <end position="501"/>
    </location>
</feature>
<keyword evidence="2" id="KW-0812">Transmembrane</keyword>
<evidence type="ECO:0000256" key="1">
    <source>
        <dbReference type="SAM" id="MobiDB-lite"/>
    </source>
</evidence>
<keyword evidence="2" id="KW-1133">Transmembrane helix</keyword>
<keyword evidence="4" id="KW-1185">Reference proteome</keyword>
<dbReference type="Proteomes" id="UP001201262">
    <property type="component" value="Unassembled WGS sequence"/>
</dbReference>
<proteinExistence type="predicted"/>
<comment type="caution">
    <text evidence="3">The sequence shown here is derived from an EMBL/GenBank/DDBJ whole genome shotgun (WGS) entry which is preliminary data.</text>
</comment>
<dbReference type="GeneID" id="70250036"/>
<reference evidence="3" key="1">
    <citation type="submission" date="2021-12" db="EMBL/GenBank/DDBJ databases">
        <title>Convergent genome expansion in fungi linked to evolution of root-endophyte symbiosis.</title>
        <authorList>
            <consortium name="DOE Joint Genome Institute"/>
            <person name="Ke Y.-H."/>
            <person name="Bonito G."/>
            <person name="Liao H.-L."/>
            <person name="Looney B."/>
            <person name="Rojas-Flechas A."/>
            <person name="Nash J."/>
            <person name="Hameed K."/>
            <person name="Schadt C."/>
            <person name="Martin F."/>
            <person name="Crous P.W."/>
            <person name="Miettinen O."/>
            <person name="Magnuson J.K."/>
            <person name="Labbe J."/>
            <person name="Jacobson D."/>
            <person name="Doktycz M.J."/>
            <person name="Veneault-Fourrey C."/>
            <person name="Kuo A."/>
            <person name="Mondo S."/>
            <person name="Calhoun S."/>
            <person name="Riley R."/>
            <person name="Ohm R."/>
            <person name="LaButti K."/>
            <person name="Andreopoulos B."/>
            <person name="Pangilinan J."/>
            <person name="Nolan M."/>
            <person name="Tritt A."/>
            <person name="Clum A."/>
            <person name="Lipzen A."/>
            <person name="Daum C."/>
            <person name="Barry K."/>
            <person name="Grigoriev I.V."/>
            <person name="Vilgalys R."/>
        </authorList>
    </citation>
    <scope>NUCLEOTIDE SEQUENCE</scope>
    <source>
        <strain evidence="3">PMI_201</strain>
    </source>
</reference>
<organism evidence="3 4">
    <name type="scientific">Talaromyces proteolyticus</name>
    <dbReference type="NCBI Taxonomy" id="1131652"/>
    <lineage>
        <taxon>Eukaryota</taxon>
        <taxon>Fungi</taxon>
        <taxon>Dikarya</taxon>
        <taxon>Ascomycota</taxon>
        <taxon>Pezizomycotina</taxon>
        <taxon>Eurotiomycetes</taxon>
        <taxon>Eurotiomycetidae</taxon>
        <taxon>Eurotiales</taxon>
        <taxon>Trichocomaceae</taxon>
        <taxon>Talaromyces</taxon>
        <taxon>Talaromyces sect. Bacilispori</taxon>
    </lineage>
</organism>
<dbReference type="RefSeq" id="XP_046076186.1">
    <property type="nucleotide sequence ID" value="XM_046219749.1"/>
</dbReference>
<feature type="region of interest" description="Disordered" evidence="1">
    <location>
        <begin position="1"/>
        <end position="26"/>
    </location>
</feature>
<dbReference type="EMBL" id="JAJTJA010000002">
    <property type="protein sequence ID" value="KAH8703168.1"/>
    <property type="molecule type" value="Genomic_DNA"/>
</dbReference>
<evidence type="ECO:0000313" key="4">
    <source>
        <dbReference type="Proteomes" id="UP001201262"/>
    </source>
</evidence>
<gene>
    <name evidence="3" type="ORF">BGW36DRAFT_422739</name>
</gene>
<sequence length="578" mass="63149">MERYELVSDQGRNSLGPSQNVVNDTHTTWSRGPTRLRRYHVSILLLDLLCVAAAIPFYILIGICVSRNGDMVDDSDLNRMQEGLYVSATLFPLVFTAVAGRLRRRLGEWRLERGGSILVLEQINRSSTFMNSVLTQITLRKVNILGIILLTTWAFSPVGGQSPLHVLSTTNTVNSATQTLQYANLSTPSLLDGADDDGSFGGFVNTLYATSLLSGSKSIMNSSMDPFNNLKVPFLRHLKNRTDPPAWTPVPTGSLLYSSLTGVPITGLDKPGNTSFVMNSSYYDLFFSSKSKTDLNLNGSGIYIAFIPQGNSTNQIYPTWKVVLSPAGGSAQVSFAWTQIYVESQVMCTVLTTSGDQPACAVQAMRQINTSNPPFEMNSRTLELQIGGQWNSLLAFQNFSLSEAYLRYPQTPLEANLSDPSTASPSVDELEIGLAQLLNTYLYGSVDPMGLLGGTPTTPINTTGTRVYVDKQIYVVNFAWLNVFAVATTVLALCGLITIVLNLVSLNPEVLEDVGSLLYSPYLGLPAISNTIGGQEKTRLLQDIRIRLGDVQEHEPLGQLAIGTLRTTRRVNPGRCFE</sequence>